<dbReference type="InterPro" id="IPR001606">
    <property type="entry name" value="ARID_dom"/>
</dbReference>
<evidence type="ECO:0000256" key="3">
    <source>
        <dbReference type="ARBA" id="ARBA00022833"/>
    </source>
</evidence>
<organism evidence="7 8">
    <name type="scientific">Coccomyxa viridis</name>
    <dbReference type="NCBI Taxonomy" id="1274662"/>
    <lineage>
        <taxon>Eukaryota</taxon>
        <taxon>Viridiplantae</taxon>
        <taxon>Chlorophyta</taxon>
        <taxon>core chlorophytes</taxon>
        <taxon>Trebouxiophyceae</taxon>
        <taxon>Trebouxiophyceae incertae sedis</taxon>
        <taxon>Coccomyxaceae</taxon>
        <taxon>Coccomyxa</taxon>
    </lineage>
</organism>
<dbReference type="SUPFAM" id="SSF46774">
    <property type="entry name" value="ARID-like"/>
    <property type="match status" value="1"/>
</dbReference>
<gene>
    <name evidence="7" type="primary">g9671</name>
    <name evidence="7" type="ORF">VP750_LOCUS8716</name>
</gene>
<feature type="compositionally biased region" description="Low complexity" evidence="5">
    <location>
        <begin position="774"/>
        <end position="783"/>
    </location>
</feature>
<comment type="similarity">
    <text evidence="4">Belongs to the senescence regulator S40 family.</text>
</comment>
<dbReference type="Pfam" id="PF00628">
    <property type="entry name" value="PHD"/>
    <property type="match status" value="1"/>
</dbReference>
<dbReference type="Gene3D" id="1.10.150.60">
    <property type="entry name" value="ARID DNA-binding domain"/>
    <property type="match status" value="1"/>
</dbReference>
<dbReference type="EMBL" id="CAXHTA020000016">
    <property type="protein sequence ID" value="CAL5226810.1"/>
    <property type="molecule type" value="Genomic_DNA"/>
</dbReference>
<keyword evidence="2" id="KW-0863">Zinc-finger</keyword>
<reference evidence="7 8" key="1">
    <citation type="submission" date="2024-06" db="EMBL/GenBank/DDBJ databases">
        <authorList>
            <person name="Kraege A."/>
            <person name="Thomma B."/>
        </authorList>
    </citation>
    <scope>NUCLEOTIDE SEQUENCE [LARGE SCALE GENOMIC DNA]</scope>
</reference>
<evidence type="ECO:0000313" key="7">
    <source>
        <dbReference type="EMBL" id="CAL5226810.1"/>
    </source>
</evidence>
<feature type="domain" description="ARID" evidence="6">
    <location>
        <begin position="524"/>
        <end position="624"/>
    </location>
</feature>
<evidence type="ECO:0000256" key="2">
    <source>
        <dbReference type="ARBA" id="ARBA00022771"/>
    </source>
</evidence>
<dbReference type="InterPro" id="IPR042293">
    <property type="entry name" value="ARID4"/>
</dbReference>
<keyword evidence="3" id="KW-0862">Zinc</keyword>
<feature type="compositionally biased region" description="Polar residues" evidence="5">
    <location>
        <begin position="457"/>
        <end position="466"/>
    </location>
</feature>
<evidence type="ECO:0000259" key="6">
    <source>
        <dbReference type="PROSITE" id="PS51011"/>
    </source>
</evidence>
<dbReference type="InterPro" id="IPR013083">
    <property type="entry name" value="Znf_RING/FYVE/PHD"/>
</dbReference>
<name>A0ABP1G615_9CHLO</name>
<dbReference type="PANTHER" id="PTHR46694">
    <property type="entry name" value="AT-RICH INTERACTIVE DOMAIN-CONTAINING PROTEIN 4"/>
    <property type="match status" value="1"/>
</dbReference>
<comment type="caution">
    <text evidence="7">The sequence shown here is derived from an EMBL/GenBank/DDBJ whole genome shotgun (WGS) entry which is preliminary data.</text>
</comment>
<feature type="compositionally biased region" description="Polar residues" evidence="5">
    <location>
        <begin position="763"/>
        <end position="773"/>
    </location>
</feature>
<dbReference type="CDD" id="cd16100">
    <property type="entry name" value="ARID"/>
    <property type="match status" value="1"/>
</dbReference>
<dbReference type="CDD" id="cd15615">
    <property type="entry name" value="PHD_ARID4_like"/>
    <property type="match status" value="1"/>
</dbReference>
<accession>A0ABP1G615</accession>
<dbReference type="SMART" id="SM01014">
    <property type="entry name" value="ARID"/>
    <property type="match status" value="1"/>
</dbReference>
<feature type="compositionally biased region" description="Basic and acidic residues" evidence="5">
    <location>
        <begin position="506"/>
        <end position="523"/>
    </location>
</feature>
<dbReference type="Pfam" id="PF01388">
    <property type="entry name" value="ARID"/>
    <property type="match status" value="1"/>
</dbReference>
<evidence type="ECO:0000256" key="1">
    <source>
        <dbReference type="ARBA" id="ARBA00022723"/>
    </source>
</evidence>
<dbReference type="Gene3D" id="3.30.40.10">
    <property type="entry name" value="Zinc/RING finger domain, C3HC4 (zinc finger)"/>
    <property type="match status" value="1"/>
</dbReference>
<dbReference type="SMART" id="SM00501">
    <property type="entry name" value="BRIGHT"/>
    <property type="match status" value="1"/>
</dbReference>
<keyword evidence="1" id="KW-0479">Metal-binding</keyword>
<evidence type="ECO:0000313" key="8">
    <source>
        <dbReference type="Proteomes" id="UP001497392"/>
    </source>
</evidence>
<dbReference type="InterPro" id="IPR007608">
    <property type="entry name" value="Senescence_reg_S40"/>
</dbReference>
<protein>
    <submittedName>
        <fullName evidence="7">G9671 protein</fullName>
    </submittedName>
</protein>
<dbReference type="InterPro" id="IPR011011">
    <property type="entry name" value="Znf_FYVE_PHD"/>
</dbReference>
<dbReference type="Pfam" id="PF04520">
    <property type="entry name" value="Senescence_reg"/>
    <property type="match status" value="1"/>
</dbReference>
<dbReference type="SUPFAM" id="SSF57903">
    <property type="entry name" value="FYVE/PHD zinc finger"/>
    <property type="match status" value="1"/>
</dbReference>
<feature type="compositionally biased region" description="Low complexity" evidence="5">
    <location>
        <begin position="491"/>
        <end position="502"/>
    </location>
</feature>
<keyword evidence="8" id="KW-1185">Reference proteome</keyword>
<dbReference type="InterPro" id="IPR036431">
    <property type="entry name" value="ARID_dom_sf"/>
</dbReference>
<dbReference type="InterPro" id="IPR019787">
    <property type="entry name" value="Znf_PHD-finger"/>
</dbReference>
<dbReference type="PANTHER" id="PTHR46694:SF1">
    <property type="entry name" value="AT-RICH INTERACTIVE DOMAIN-CONTAINING PROTEIN 4"/>
    <property type="match status" value="1"/>
</dbReference>
<evidence type="ECO:0000256" key="5">
    <source>
        <dbReference type="SAM" id="MobiDB-lite"/>
    </source>
</evidence>
<feature type="region of interest" description="Disordered" evidence="5">
    <location>
        <begin position="448"/>
        <end position="523"/>
    </location>
</feature>
<sequence>MASRPAKWRILAVTNGVDLPNTGEATPSRSGPLQEFADLAASEAEVELLTTSSAEELGAKIAAWKPNLLYISTATVPDLSLPTGARTLSELGSGWSQGAPLDAATLAEFIVGQDMDAVFLQSFASRAHADALREQGVAHVVYYEAGRARLPDAQHVTHFSHAFFATLRNKSATVPEAFAMAMHSCHAHCGPVHALQQHPSWLPELVSDFDPLLPSIDSVPLPVVEGRDFKTGVARAVPGWGDVRLLAPHAELRLLACGQSALIDAQRLSYLGEALRALLVLEVRQLRLAGRHPCERTPAHLPDGATASRCSVRTASGAHATVVLGGPPNVLGEDSLVEYALRQTLVADAVSLQFRLPPPGVPPPVSRRSPAIAHNTPVVDTLVITSVWAVHLLRTLSQEKSYRTLVALGIGAVGGSAVSAFNQSDAARLSALTAGENPKLATLSTQQANGVHPPATPGSNPSSVPTEQREEQPVAAQQNGHSKADKPPAPAGGARAAEALKPGQKRKLEQSSEPWDSKRPRMQDCSEEAFLQDLCAFHRNRGIKNVSPDNFPDAILNGSRLDVYHLYREVTTRGGFRVGNGINWKGQIFPKLNNYTAHNRMTGVGNALKRHYTLYLLEYELAHPEDVIREHCAVCNRGDDHAHDWVCCDSCNTWVHFSCDDRTHLGTFKDYSKGNGATYTCVQAAVGWIAALVAGHPVRCTGNAEYGCARIDRMTDALRQASEALSESELLFGEGLTEVDVEALTYVKSALSAAILAESPQTTLSPLHSGNMPSRSVSSRSSSEAQSTPYHGGQQLFSDKMSGSLPQHFGLCRKSISIPIQRKDFVPPHLMSIKEANDPMDAAPLSSSYSAGFRPGSVTQGKGRKLSGFDAVRFRNEIMRQTGFIEADTRDR</sequence>
<proteinExistence type="inferred from homology"/>
<dbReference type="Proteomes" id="UP001497392">
    <property type="component" value="Unassembled WGS sequence"/>
</dbReference>
<feature type="region of interest" description="Disordered" evidence="5">
    <location>
        <begin position="763"/>
        <end position="799"/>
    </location>
</feature>
<evidence type="ECO:0000256" key="4">
    <source>
        <dbReference type="ARBA" id="ARBA00034773"/>
    </source>
</evidence>
<dbReference type="PROSITE" id="PS51011">
    <property type="entry name" value="ARID"/>
    <property type="match status" value="1"/>
</dbReference>